<protein>
    <submittedName>
        <fullName evidence="2">Uncharacterized protein</fullName>
    </submittedName>
</protein>
<sequence>KLGGAFGGGYAPSPTEVEPGTQADPMGVLQDQITKLGGNISVEDLASGKINNIETQVQEGNIKTEDINKTLASIEGMIVTIKDKRKSAEKDSPDYDFWQDAFLEIEQMRDNLEGLVSSKKKIVGSETETVGSRVQYALGTVHDTSLGGRAARMRDLVDGNFLSVFEEMTKSVQVPKLYDITEDMNKYDVEYRTWFNNYLSSRYPEIGGVE</sequence>
<comment type="caution">
    <text evidence="2">The sequence shown here is derived from an EMBL/GenBank/DDBJ whole genome shotgun (WGS) entry which is preliminary data.</text>
</comment>
<feature type="compositionally biased region" description="Gly residues" evidence="1">
    <location>
        <begin position="1"/>
        <end position="10"/>
    </location>
</feature>
<gene>
    <name evidence="2" type="ORF">LCGC14_2017930</name>
</gene>
<feature type="non-terminal residue" evidence="2">
    <location>
        <position position="1"/>
    </location>
</feature>
<proteinExistence type="predicted"/>
<organism evidence="2">
    <name type="scientific">marine sediment metagenome</name>
    <dbReference type="NCBI Taxonomy" id="412755"/>
    <lineage>
        <taxon>unclassified sequences</taxon>
        <taxon>metagenomes</taxon>
        <taxon>ecological metagenomes</taxon>
    </lineage>
</organism>
<feature type="region of interest" description="Disordered" evidence="1">
    <location>
        <begin position="1"/>
        <end position="24"/>
    </location>
</feature>
<evidence type="ECO:0000256" key="1">
    <source>
        <dbReference type="SAM" id="MobiDB-lite"/>
    </source>
</evidence>
<reference evidence="2" key="1">
    <citation type="journal article" date="2015" name="Nature">
        <title>Complex archaea that bridge the gap between prokaryotes and eukaryotes.</title>
        <authorList>
            <person name="Spang A."/>
            <person name="Saw J.H."/>
            <person name="Jorgensen S.L."/>
            <person name="Zaremba-Niedzwiedzka K."/>
            <person name="Martijn J."/>
            <person name="Lind A.E."/>
            <person name="van Eijk R."/>
            <person name="Schleper C."/>
            <person name="Guy L."/>
            <person name="Ettema T.J."/>
        </authorList>
    </citation>
    <scope>NUCLEOTIDE SEQUENCE</scope>
</reference>
<evidence type="ECO:0000313" key="2">
    <source>
        <dbReference type="EMBL" id="KKL79133.1"/>
    </source>
</evidence>
<dbReference type="EMBL" id="LAZR01023257">
    <property type="protein sequence ID" value="KKL79133.1"/>
    <property type="molecule type" value="Genomic_DNA"/>
</dbReference>
<dbReference type="AlphaFoldDB" id="A0A0F9EYF3"/>
<name>A0A0F9EYF3_9ZZZZ</name>
<accession>A0A0F9EYF3</accession>